<evidence type="ECO:0000313" key="2">
    <source>
        <dbReference type="Proteomes" id="UP000663920"/>
    </source>
</evidence>
<proteinExistence type="predicted"/>
<evidence type="ECO:0000313" key="1">
    <source>
        <dbReference type="EMBL" id="QTE22966.1"/>
    </source>
</evidence>
<dbReference type="Proteomes" id="UP000663920">
    <property type="component" value="Chromosome"/>
</dbReference>
<sequence>MKKILLILIMFLFSEIVYGQEKDNLIKDIFSQLSISKQNFSKKFFRVKKINYDSSIILLPFFIPDNEFSNEAGTYDVYILKLYKNKILKKKLFKSLWFTDANALIDVAVLIPDFILSDRNNNIIIKAHYKSSSKVNQSYSKLSSIFIEEKRSFKEVLKDFPSYLYIDESNWDRTNVVSSTEKKRISVSTKKNKEFYDLLIKSNTKIETTSNDSIIASKTFRRVDTLKFNGTLYNFKNTD</sequence>
<dbReference type="EMBL" id="CP071869">
    <property type="protein sequence ID" value="QTE22966.1"/>
    <property type="molecule type" value="Genomic_DNA"/>
</dbReference>
<accession>A0A975H6Z3</accession>
<protein>
    <submittedName>
        <fullName evidence="1">Uncharacterized protein</fullName>
    </submittedName>
</protein>
<dbReference type="AlphaFoldDB" id="A0A975H6Z3"/>
<name>A0A975H6Z3_9FLAO</name>
<dbReference type="KEGG" id="pcea:J3359_01445"/>
<dbReference type="RefSeq" id="WP_208078982.1">
    <property type="nucleotide sequence ID" value="NZ_CP071869.1"/>
</dbReference>
<organism evidence="1 2">
    <name type="scientific">Polaribacter cellanae</name>
    <dbReference type="NCBI Taxonomy" id="2818493"/>
    <lineage>
        <taxon>Bacteria</taxon>
        <taxon>Pseudomonadati</taxon>
        <taxon>Bacteroidota</taxon>
        <taxon>Flavobacteriia</taxon>
        <taxon>Flavobacteriales</taxon>
        <taxon>Flavobacteriaceae</taxon>
    </lineage>
</organism>
<keyword evidence="2" id="KW-1185">Reference proteome</keyword>
<reference evidence="1 2" key="1">
    <citation type="submission" date="2021-03" db="EMBL/GenBank/DDBJ databases">
        <title>Complete genome of Polaribacter_sp.SM13.</title>
        <authorList>
            <person name="Jeong S.W."/>
            <person name="Bae J.W."/>
        </authorList>
    </citation>
    <scope>NUCLEOTIDE SEQUENCE [LARGE SCALE GENOMIC DNA]</scope>
    <source>
        <strain evidence="1 2">SM13</strain>
    </source>
</reference>
<gene>
    <name evidence="1" type="ORF">J3359_01445</name>
</gene>